<dbReference type="Gene3D" id="3.10.350.10">
    <property type="entry name" value="LysM domain"/>
    <property type="match status" value="1"/>
</dbReference>
<dbReference type="InterPro" id="IPR018392">
    <property type="entry name" value="LysM"/>
</dbReference>
<dbReference type="EMBL" id="CM003143">
    <property type="protein sequence ID" value="KIS70013.1"/>
    <property type="molecule type" value="Genomic_DNA"/>
</dbReference>
<name>A0A0D1CU57_MYCMD</name>
<evidence type="ECO:0000313" key="3">
    <source>
        <dbReference type="EMBL" id="KIS70013.1"/>
    </source>
</evidence>
<feature type="compositionally biased region" description="Low complexity" evidence="1">
    <location>
        <begin position="549"/>
        <end position="562"/>
    </location>
</feature>
<feature type="region of interest" description="Disordered" evidence="1">
    <location>
        <begin position="526"/>
        <end position="581"/>
    </location>
</feature>
<reference evidence="3 4" key="1">
    <citation type="journal article" date="2006" name="Nature">
        <title>Insights from the genome of the biotrophic fungal plant pathogen Ustilago maydis.</title>
        <authorList>
            <person name="Kamper J."/>
            <person name="Kahmann R."/>
            <person name="Bolker M."/>
            <person name="Ma L.J."/>
            <person name="Brefort T."/>
            <person name="Saville B.J."/>
            <person name="Banuett F."/>
            <person name="Kronstad J.W."/>
            <person name="Gold S.E."/>
            <person name="Muller O."/>
            <person name="Perlin M.H."/>
            <person name="Wosten H.A."/>
            <person name="de Vries R."/>
            <person name="Ruiz-Herrera J."/>
            <person name="Reynaga-Pena C.G."/>
            <person name="Snetselaar K."/>
            <person name="McCann M."/>
            <person name="Perez-Martin J."/>
            <person name="Feldbrugge M."/>
            <person name="Basse C.W."/>
            <person name="Steinberg G."/>
            <person name="Ibeas J.I."/>
            <person name="Holloman W."/>
            <person name="Guzman P."/>
            <person name="Farman M."/>
            <person name="Stajich J.E."/>
            <person name="Sentandreu R."/>
            <person name="Gonzalez-Prieto J.M."/>
            <person name="Kennell J.C."/>
            <person name="Molina L."/>
            <person name="Schirawski J."/>
            <person name="Mendoza-Mendoza A."/>
            <person name="Greilinger D."/>
            <person name="Munch K."/>
            <person name="Rossel N."/>
            <person name="Scherer M."/>
            <person name="Vranes M."/>
            <person name="Ladendorf O."/>
            <person name="Vincon V."/>
            <person name="Fuchs U."/>
            <person name="Sandrock B."/>
            <person name="Meng S."/>
            <person name="Ho E.C."/>
            <person name="Cahill M.J."/>
            <person name="Boyce K.J."/>
            <person name="Klose J."/>
            <person name="Klosterman S.J."/>
            <person name="Deelstra H.J."/>
            <person name="Ortiz-Castellanos L."/>
            <person name="Li W."/>
            <person name="Sanchez-Alonso P."/>
            <person name="Schreier P.H."/>
            <person name="Hauser-Hahn I."/>
            <person name="Vaupel M."/>
            <person name="Koopmann E."/>
            <person name="Friedrich G."/>
            <person name="Voss H."/>
            <person name="Schluter T."/>
            <person name="Margolis J."/>
            <person name="Platt D."/>
            <person name="Swimmer C."/>
            <person name="Gnirke A."/>
            <person name="Chen F."/>
            <person name="Vysotskaia V."/>
            <person name="Mannhaupt G."/>
            <person name="Guldener U."/>
            <person name="Munsterkotter M."/>
            <person name="Haase D."/>
            <person name="Oesterheld M."/>
            <person name="Mewes H.W."/>
            <person name="Mauceli E.W."/>
            <person name="DeCaprio D."/>
            <person name="Wade C.M."/>
            <person name="Butler J."/>
            <person name="Young S."/>
            <person name="Jaffe D.B."/>
            <person name="Calvo S."/>
            <person name="Nusbaum C."/>
            <person name="Galagan J."/>
            <person name="Birren B.W."/>
        </authorList>
    </citation>
    <scope>NUCLEOTIDE SEQUENCE [LARGE SCALE GENOMIC DNA]</scope>
    <source>
        <strain evidence="4">DSM 14603 / FGSC 9021 / UM521</strain>
    </source>
</reference>
<dbReference type="InterPro" id="IPR036779">
    <property type="entry name" value="LysM_dom_sf"/>
</dbReference>
<gene>
    <name evidence="3" type="ORF">UMAG_05087</name>
</gene>
<dbReference type="Pfam" id="PF01476">
    <property type="entry name" value="LysM"/>
    <property type="match status" value="1"/>
</dbReference>
<dbReference type="OMA" id="WPGDPVQ"/>
<evidence type="ECO:0000256" key="1">
    <source>
        <dbReference type="SAM" id="MobiDB-lite"/>
    </source>
</evidence>
<feature type="compositionally biased region" description="Polar residues" evidence="1">
    <location>
        <begin position="77"/>
        <end position="93"/>
    </location>
</feature>
<feature type="region of interest" description="Disordered" evidence="1">
    <location>
        <begin position="683"/>
        <end position="765"/>
    </location>
</feature>
<accession>A0A0D1CU57</accession>
<feature type="domain" description="LysM" evidence="2">
    <location>
        <begin position="217"/>
        <end position="261"/>
    </location>
</feature>
<dbReference type="VEuPathDB" id="FungiDB:UMAG_05087"/>
<feature type="compositionally biased region" description="Polar residues" evidence="1">
    <location>
        <begin position="739"/>
        <end position="751"/>
    </location>
</feature>
<dbReference type="RefSeq" id="XP_011388161.1">
    <property type="nucleotide sequence ID" value="XM_011389859.1"/>
</dbReference>
<feature type="compositionally biased region" description="Low complexity" evidence="1">
    <location>
        <begin position="723"/>
        <end position="732"/>
    </location>
</feature>
<dbReference type="STRING" id="237631.A0A0D1CU57"/>
<feature type="region of interest" description="Disordered" evidence="1">
    <location>
        <begin position="39"/>
        <end position="103"/>
    </location>
</feature>
<dbReference type="SUPFAM" id="SSF54106">
    <property type="entry name" value="LysM domain"/>
    <property type="match status" value="1"/>
</dbReference>
<organism evidence="3 4">
    <name type="scientific">Mycosarcoma maydis</name>
    <name type="common">Corn smut fungus</name>
    <name type="synonym">Ustilago maydis</name>
    <dbReference type="NCBI Taxonomy" id="5270"/>
    <lineage>
        <taxon>Eukaryota</taxon>
        <taxon>Fungi</taxon>
        <taxon>Dikarya</taxon>
        <taxon>Basidiomycota</taxon>
        <taxon>Ustilaginomycotina</taxon>
        <taxon>Ustilaginomycetes</taxon>
        <taxon>Ustilaginales</taxon>
        <taxon>Ustilaginaceae</taxon>
        <taxon>Mycosarcoma</taxon>
    </lineage>
</organism>
<dbReference type="Proteomes" id="UP000000561">
    <property type="component" value="Chromosome 4"/>
</dbReference>
<dbReference type="PROSITE" id="PS51782">
    <property type="entry name" value="LYSM"/>
    <property type="match status" value="1"/>
</dbReference>
<sequence>MSASSPWLSAPSSSARPSAIAAEANDMDPWAASNTTIIDSDYLGPSAPSSLHPQLRSRKSNLATNAQVVDRHPLRSPSPSHTSFAATPSNQTRPEADSRKPSAVASEWKAISAGLAGLFGGSPSNTGSSSYQWPADPSSHAQVASHSVRLIPTDDDNDDEAKKGRPINTVETTLDRLEDWFGLKQQHHQHPQSSTQPHRTASSSTPSSRHDDHVRVLIHPVAPTDTLSSLALHYGADIQVLRKSNKLWPGDPVQIRKVIYIPVDSCKHRPPNAEIKVVPIREGYVSSSGAATDPSPISNTLIFVSKSEQEDLLTGTPTAEIPQPDLIADSLAAMRVSDPVNDFMPDTNQAYTNSAAPTFGTSLTRSGSINGHKQPYPASLTPALRTLNQQTHASTSIATKPASSVGGESNTPSVAASASAASSGFVPPRQPLHVAKVPADQLRFFASDAKACTSSSRKPGPGDAEYRPGESGIDDLLALASGSPHQHPQDASAVRPARRDLSRQTSISNISGLSLRDVDDDEHDEWKPNTWHFGAGSASSGIKPTHKNSSTSSGSSSTMTSDSLHDSGAGSQYTGWNDAPPPNAIVAKAYDGGKAYQKRQAQKSHRLLYDLAAGLPANTGAASKWARPIQFGDSLPSAPAGVGGGGGFAVSRKSSAKGGFGKLLDDTVRGRISVEAALEGALEGVRGKSSSTLPQTRTPGAPRQPRTQPLAAGALAPPPPTPRTAHTAPVTTIDPLCSSPVNTLRSTSSGLEQRRRVDWAKGKHD</sequence>
<dbReference type="InParanoid" id="A0A0D1CU57"/>
<dbReference type="GeneID" id="23565072"/>
<dbReference type="PANTHER" id="PTHR20932:SF8">
    <property type="entry name" value="LD22649P"/>
    <property type="match status" value="1"/>
</dbReference>
<feature type="region of interest" description="Disordered" evidence="1">
    <location>
        <begin position="184"/>
        <end position="211"/>
    </location>
</feature>
<feature type="compositionally biased region" description="Polar residues" evidence="1">
    <location>
        <begin position="390"/>
        <end position="412"/>
    </location>
</feature>
<dbReference type="eggNOG" id="ENOG502SBZ1">
    <property type="taxonomic scope" value="Eukaryota"/>
</dbReference>
<feature type="region of interest" description="Disordered" evidence="1">
    <location>
        <begin position="475"/>
        <end position="506"/>
    </location>
</feature>
<evidence type="ECO:0000259" key="2">
    <source>
        <dbReference type="PROSITE" id="PS51782"/>
    </source>
</evidence>
<feature type="compositionally biased region" description="Polar residues" evidence="1">
    <location>
        <begin position="688"/>
        <end position="698"/>
    </location>
</feature>
<protein>
    <recommendedName>
        <fullName evidence="2">LysM domain-containing protein</fullName>
    </recommendedName>
</protein>
<feature type="region of interest" description="Disordered" evidence="1">
    <location>
        <begin position="124"/>
        <end position="145"/>
    </location>
</feature>
<dbReference type="KEGG" id="uma:UMAG_05087"/>
<proteinExistence type="predicted"/>
<keyword evidence="4" id="KW-1185">Reference proteome</keyword>
<dbReference type="InterPro" id="IPR045030">
    <property type="entry name" value="LYSM1-4"/>
</dbReference>
<dbReference type="AlphaFoldDB" id="A0A0D1CU57"/>
<dbReference type="PANTHER" id="PTHR20932">
    <property type="entry name" value="LYSM AND PUTATIVE PEPTIDOGLYCAN-BINDING DOMAIN-CONTAINING PROTEIN"/>
    <property type="match status" value="1"/>
</dbReference>
<feature type="region of interest" description="Disordered" evidence="1">
    <location>
        <begin position="451"/>
        <end position="470"/>
    </location>
</feature>
<dbReference type="OrthoDB" id="2107166at2759"/>
<evidence type="ECO:0000313" key="4">
    <source>
        <dbReference type="Proteomes" id="UP000000561"/>
    </source>
</evidence>
<feature type="region of interest" description="Disordered" evidence="1">
    <location>
        <begin position="390"/>
        <end position="415"/>
    </location>
</feature>
<feature type="compositionally biased region" description="Basic and acidic residues" evidence="1">
    <location>
        <begin position="752"/>
        <end position="765"/>
    </location>
</feature>